<evidence type="ECO:0000313" key="2">
    <source>
        <dbReference type="EMBL" id="JAH08966.1"/>
    </source>
</evidence>
<name>A0A0E9PWH6_ANGAN</name>
<reference evidence="2" key="2">
    <citation type="journal article" date="2015" name="Fish Shellfish Immunol.">
        <title>Early steps in the European eel (Anguilla anguilla)-Vibrio vulnificus interaction in the gills: Role of the RtxA13 toxin.</title>
        <authorList>
            <person name="Callol A."/>
            <person name="Pajuelo D."/>
            <person name="Ebbesson L."/>
            <person name="Teles M."/>
            <person name="MacKenzie S."/>
            <person name="Amaro C."/>
        </authorList>
    </citation>
    <scope>NUCLEOTIDE SEQUENCE</scope>
</reference>
<sequence>MLARPGFSPQHGQTEGLHFRNNIRKATNNTGPQ</sequence>
<accession>A0A0E9PWH6</accession>
<feature type="region of interest" description="Disordered" evidence="1">
    <location>
        <begin position="1"/>
        <end position="33"/>
    </location>
</feature>
<organism evidence="2">
    <name type="scientific">Anguilla anguilla</name>
    <name type="common">European freshwater eel</name>
    <name type="synonym">Muraena anguilla</name>
    <dbReference type="NCBI Taxonomy" id="7936"/>
    <lineage>
        <taxon>Eukaryota</taxon>
        <taxon>Metazoa</taxon>
        <taxon>Chordata</taxon>
        <taxon>Craniata</taxon>
        <taxon>Vertebrata</taxon>
        <taxon>Euteleostomi</taxon>
        <taxon>Actinopterygii</taxon>
        <taxon>Neopterygii</taxon>
        <taxon>Teleostei</taxon>
        <taxon>Anguilliformes</taxon>
        <taxon>Anguillidae</taxon>
        <taxon>Anguilla</taxon>
    </lineage>
</organism>
<reference evidence="2" key="1">
    <citation type="submission" date="2014-11" db="EMBL/GenBank/DDBJ databases">
        <authorList>
            <person name="Amaro Gonzalez C."/>
        </authorList>
    </citation>
    <scope>NUCLEOTIDE SEQUENCE</scope>
</reference>
<evidence type="ECO:0000256" key="1">
    <source>
        <dbReference type="SAM" id="MobiDB-lite"/>
    </source>
</evidence>
<proteinExistence type="predicted"/>
<protein>
    <submittedName>
        <fullName evidence="2">Uncharacterized protein</fullName>
    </submittedName>
</protein>
<dbReference type="EMBL" id="GBXM01099611">
    <property type="protein sequence ID" value="JAH08966.1"/>
    <property type="molecule type" value="Transcribed_RNA"/>
</dbReference>
<dbReference type="AlphaFoldDB" id="A0A0E9PWH6"/>
<feature type="compositionally biased region" description="Polar residues" evidence="1">
    <location>
        <begin position="24"/>
        <end position="33"/>
    </location>
</feature>